<protein>
    <submittedName>
        <fullName evidence="2">Glycosyltransferase</fullName>
    </submittedName>
</protein>
<dbReference type="EMBL" id="JBHTKR010000003">
    <property type="protein sequence ID" value="MFD1194712.1"/>
    <property type="molecule type" value="Genomic_DNA"/>
</dbReference>
<sequence length="341" mass="37231">MKARRIVHLVDDMTAGGVMRVLDHIVTAPEMAATGQHSLCHVARGSLGPGRIPADIIVSHLSVSWRNLPLMASLRALHPFTPLVHVEHSYTDAFCSLNVVAKHRFAALLLLAYGLFDRVVAVSEGQGAWLRRFLRRDALHVIPSCVDLASFRALPRKDHPVQVIGAIGRLDRQKGFDTLITAMRRRPDLNLQLHIYGTGADENALRLLAENDPRIRFMGFANDPVAAMKAVDAVAMPSRWEAYGLVAIEALSAGRILLVNDLDGLQDHLSHGAHPVAEPSVEAWETALGQLAQGRYTMPAAAGTPAFEQSFAHDWQDLIDSVGKRLVRGNRLEAQGSISSS</sequence>
<dbReference type="Proteomes" id="UP001597151">
    <property type="component" value="Unassembled WGS sequence"/>
</dbReference>
<keyword evidence="3" id="KW-1185">Reference proteome</keyword>
<accession>A0ABW3TF95</accession>
<dbReference type="PANTHER" id="PTHR12526">
    <property type="entry name" value="GLYCOSYLTRANSFERASE"/>
    <property type="match status" value="1"/>
</dbReference>
<dbReference type="Pfam" id="PF13692">
    <property type="entry name" value="Glyco_trans_1_4"/>
    <property type="match status" value="1"/>
</dbReference>
<organism evidence="2 3">
    <name type="scientific">Seohaeicola saemankumensis</name>
    <dbReference type="NCBI Taxonomy" id="481181"/>
    <lineage>
        <taxon>Bacteria</taxon>
        <taxon>Pseudomonadati</taxon>
        <taxon>Pseudomonadota</taxon>
        <taxon>Alphaproteobacteria</taxon>
        <taxon>Rhodobacterales</taxon>
        <taxon>Roseobacteraceae</taxon>
        <taxon>Seohaeicola</taxon>
    </lineage>
</organism>
<evidence type="ECO:0000313" key="3">
    <source>
        <dbReference type="Proteomes" id="UP001597151"/>
    </source>
</evidence>
<gene>
    <name evidence="2" type="ORF">ACFQ3C_08510</name>
</gene>
<dbReference type="Pfam" id="PF13439">
    <property type="entry name" value="Glyco_transf_4"/>
    <property type="match status" value="1"/>
</dbReference>
<dbReference type="RefSeq" id="WP_380790537.1">
    <property type="nucleotide sequence ID" value="NZ_JBHTKR010000003.1"/>
</dbReference>
<feature type="domain" description="Glycosyltransferase subfamily 4-like N-terminal" evidence="1">
    <location>
        <begin position="54"/>
        <end position="149"/>
    </location>
</feature>
<dbReference type="SUPFAM" id="SSF53756">
    <property type="entry name" value="UDP-Glycosyltransferase/glycogen phosphorylase"/>
    <property type="match status" value="1"/>
</dbReference>
<evidence type="ECO:0000313" key="2">
    <source>
        <dbReference type="EMBL" id="MFD1194712.1"/>
    </source>
</evidence>
<dbReference type="InterPro" id="IPR028098">
    <property type="entry name" value="Glyco_trans_4-like_N"/>
</dbReference>
<evidence type="ECO:0000259" key="1">
    <source>
        <dbReference type="Pfam" id="PF13439"/>
    </source>
</evidence>
<comment type="caution">
    <text evidence="2">The sequence shown here is derived from an EMBL/GenBank/DDBJ whole genome shotgun (WGS) entry which is preliminary data.</text>
</comment>
<dbReference type="Gene3D" id="3.40.50.2000">
    <property type="entry name" value="Glycogen Phosphorylase B"/>
    <property type="match status" value="2"/>
</dbReference>
<name>A0ABW3TF95_9RHOB</name>
<reference evidence="3" key="1">
    <citation type="journal article" date="2019" name="Int. J. Syst. Evol. Microbiol.">
        <title>The Global Catalogue of Microorganisms (GCM) 10K type strain sequencing project: providing services to taxonomists for standard genome sequencing and annotation.</title>
        <authorList>
            <consortium name="The Broad Institute Genomics Platform"/>
            <consortium name="The Broad Institute Genome Sequencing Center for Infectious Disease"/>
            <person name="Wu L."/>
            <person name="Ma J."/>
        </authorList>
    </citation>
    <scope>NUCLEOTIDE SEQUENCE [LARGE SCALE GENOMIC DNA]</scope>
    <source>
        <strain evidence="3">CCUG 55328</strain>
    </source>
</reference>
<proteinExistence type="predicted"/>